<protein>
    <recommendedName>
        <fullName evidence="4">EamA domain-containing protein</fullName>
    </recommendedName>
</protein>
<dbReference type="EMBL" id="JBDXMI010000001">
    <property type="protein sequence ID" value="MEO9385389.1"/>
    <property type="molecule type" value="Genomic_DNA"/>
</dbReference>
<evidence type="ECO:0000256" key="1">
    <source>
        <dbReference type="SAM" id="MobiDB-lite"/>
    </source>
</evidence>
<name>A0ABV0IXD7_9NEIS</name>
<feature type="non-terminal residue" evidence="2">
    <location>
        <position position="86"/>
    </location>
</feature>
<feature type="compositionally biased region" description="Gly residues" evidence="1">
    <location>
        <begin position="66"/>
        <end position="79"/>
    </location>
</feature>
<reference evidence="2 3" key="1">
    <citation type="submission" date="2024-05" db="EMBL/GenBank/DDBJ databases">
        <authorList>
            <person name="De Oliveira J.P."/>
            <person name="Noriler S.A."/>
            <person name="De Oliveira A.G."/>
            <person name="Sipoli D.S."/>
        </authorList>
    </citation>
    <scope>NUCLEOTIDE SEQUENCE [LARGE SCALE GENOMIC DNA]</scope>
    <source>
        <strain evidence="2 3">LABIM192</strain>
    </source>
</reference>
<gene>
    <name evidence="2" type="ORF">ABI908_14930</name>
</gene>
<evidence type="ECO:0000313" key="3">
    <source>
        <dbReference type="Proteomes" id="UP001462502"/>
    </source>
</evidence>
<evidence type="ECO:0000313" key="2">
    <source>
        <dbReference type="EMBL" id="MEO9385389.1"/>
    </source>
</evidence>
<accession>A0ABV0IXD7</accession>
<proteinExistence type="predicted"/>
<keyword evidence="3" id="KW-1185">Reference proteome</keyword>
<comment type="caution">
    <text evidence="2">The sequence shown here is derived from an EMBL/GenBank/DDBJ whole genome shotgun (WGS) entry which is preliminary data.</text>
</comment>
<dbReference type="Proteomes" id="UP001462502">
    <property type="component" value="Unassembled WGS sequence"/>
</dbReference>
<organism evidence="2 3">
    <name type="scientific">Chromobacterium phragmitis</name>
    <dbReference type="NCBI Taxonomy" id="2202141"/>
    <lineage>
        <taxon>Bacteria</taxon>
        <taxon>Pseudomonadati</taxon>
        <taxon>Pseudomonadota</taxon>
        <taxon>Betaproteobacteria</taxon>
        <taxon>Neisseriales</taxon>
        <taxon>Chromobacteriaceae</taxon>
        <taxon>Chromobacterium</taxon>
    </lineage>
</organism>
<evidence type="ECO:0008006" key="4">
    <source>
        <dbReference type="Google" id="ProtNLM"/>
    </source>
</evidence>
<feature type="region of interest" description="Disordered" evidence="1">
    <location>
        <begin position="66"/>
        <end position="86"/>
    </location>
</feature>
<sequence>MDRLSGELAWLTLLAALWGGSFLFMRVAAPVFGPLPLIHVVMGGQLGSQLHPVRLWPFLGRAAAGRGGGAQDEPAGGGRLAWQRLR</sequence>